<dbReference type="RefSeq" id="WP_127938218.1">
    <property type="nucleotide sequence ID" value="NZ_SAUN01000001.1"/>
</dbReference>
<evidence type="ECO:0008006" key="4">
    <source>
        <dbReference type="Google" id="ProtNLM"/>
    </source>
</evidence>
<feature type="transmembrane region" description="Helical" evidence="1">
    <location>
        <begin position="115"/>
        <end position="136"/>
    </location>
</feature>
<gene>
    <name evidence="2" type="ORF">EDD27_9090</name>
</gene>
<organism evidence="2 3">
    <name type="scientific">Nonomuraea polychroma</name>
    <dbReference type="NCBI Taxonomy" id="46176"/>
    <lineage>
        <taxon>Bacteria</taxon>
        <taxon>Bacillati</taxon>
        <taxon>Actinomycetota</taxon>
        <taxon>Actinomycetes</taxon>
        <taxon>Streptosporangiales</taxon>
        <taxon>Streptosporangiaceae</taxon>
        <taxon>Nonomuraea</taxon>
    </lineage>
</organism>
<dbReference type="Proteomes" id="UP000284824">
    <property type="component" value="Unassembled WGS sequence"/>
</dbReference>
<evidence type="ECO:0000256" key="1">
    <source>
        <dbReference type="SAM" id="Phobius"/>
    </source>
</evidence>
<feature type="transmembrane region" description="Helical" evidence="1">
    <location>
        <begin position="265"/>
        <end position="284"/>
    </location>
</feature>
<comment type="caution">
    <text evidence="2">The sequence shown here is derived from an EMBL/GenBank/DDBJ whole genome shotgun (WGS) entry which is preliminary data.</text>
</comment>
<name>A0A438MJW8_9ACTN</name>
<feature type="transmembrane region" description="Helical" evidence="1">
    <location>
        <begin position="5"/>
        <end position="25"/>
    </location>
</feature>
<keyword evidence="3" id="KW-1185">Reference proteome</keyword>
<feature type="transmembrane region" description="Helical" evidence="1">
    <location>
        <begin position="290"/>
        <end position="307"/>
    </location>
</feature>
<reference evidence="2 3" key="1">
    <citation type="submission" date="2019-01" db="EMBL/GenBank/DDBJ databases">
        <title>Sequencing the genomes of 1000 actinobacteria strains.</title>
        <authorList>
            <person name="Klenk H.-P."/>
        </authorList>
    </citation>
    <scope>NUCLEOTIDE SEQUENCE [LARGE SCALE GENOMIC DNA]</scope>
    <source>
        <strain evidence="2 3">DSM 43925</strain>
    </source>
</reference>
<protein>
    <recommendedName>
        <fullName evidence="4">DUF3592 domain-containing protein</fullName>
    </recommendedName>
</protein>
<proteinExistence type="predicted"/>
<evidence type="ECO:0000313" key="3">
    <source>
        <dbReference type="Proteomes" id="UP000284824"/>
    </source>
</evidence>
<sequence length="316" mass="34286">MRTHVVSIGGFLLGMSVAIVVLGVLTLDVSAQQARATARTSATVVYLYYDDAGGHVAADLEWFDAGGVRHVTLVQVGNDREVVPGAGLAIRYAPDNPDGLVFPGADDEFPPPGDWVLRTVLGLLVALPALLLLLGARLLLNLRAARAPAAAWRAAPLLLTHRNSNATWYAGYLRLTEVPAGGGPARRYLQRVYWDPALDRMRPRKQRQYGEQVQAHVGGWPFRRAVVVLDDGTRVWPAGRLRRRRPWRWNEEPRPSYGRRRPRPGGGLIAAMAATVGIGSFALYGPAVGIAAAGVGVAILHYIWGWYGGEVICGHD</sequence>
<keyword evidence="1" id="KW-0812">Transmembrane</keyword>
<keyword evidence="1" id="KW-0472">Membrane</keyword>
<dbReference type="AlphaFoldDB" id="A0A438MJW8"/>
<dbReference type="EMBL" id="SAUN01000001">
    <property type="protein sequence ID" value="RVX46229.1"/>
    <property type="molecule type" value="Genomic_DNA"/>
</dbReference>
<accession>A0A438MJW8</accession>
<evidence type="ECO:0000313" key="2">
    <source>
        <dbReference type="EMBL" id="RVX46229.1"/>
    </source>
</evidence>
<keyword evidence="1" id="KW-1133">Transmembrane helix</keyword>